<keyword evidence="1" id="KW-0456">Lyase</keyword>
<reference evidence="1 2" key="1">
    <citation type="journal article" date="2013" name="Appl. Environ. Microbiol.">
        <title>Variation of the Virus-Related Elements within Syntenic Genomes of the Hyperthermophilic Archaeon Aeropyrum.</title>
        <authorList>
            <person name="Daifuku T."/>
            <person name="Yoshida T."/>
            <person name="Kitamura T."/>
            <person name="Kawaichi S."/>
            <person name="Inoue T."/>
            <person name="Nomura K."/>
            <person name="Yoshida Y."/>
            <person name="Kuno S."/>
            <person name="Sako Y."/>
        </authorList>
    </citation>
    <scope>NUCLEOTIDE SEQUENCE [LARGE SCALE GENOMIC DNA]</scope>
    <source>
        <strain evidence="1 2">SY1</strain>
    </source>
</reference>
<gene>
    <name evidence="1" type="primary">aroD</name>
    <name evidence="1" type="ORF">ACAM_0435</name>
</gene>
<dbReference type="Pfam" id="PF01487">
    <property type="entry name" value="DHquinase_I"/>
    <property type="match status" value="1"/>
</dbReference>
<dbReference type="EC" id="4.2.1.10" evidence="1"/>
<keyword evidence="2" id="KW-1185">Reference proteome</keyword>
<dbReference type="SUPFAM" id="SSF51569">
    <property type="entry name" value="Aldolase"/>
    <property type="match status" value="1"/>
</dbReference>
<dbReference type="eggNOG" id="arCOG02097">
    <property type="taxonomic scope" value="Archaea"/>
</dbReference>
<dbReference type="InterPro" id="IPR013785">
    <property type="entry name" value="Aldolase_TIM"/>
</dbReference>
<dbReference type="GeneID" id="17110907"/>
<dbReference type="EMBL" id="AP012489">
    <property type="protein sequence ID" value="BAN89904.1"/>
    <property type="molecule type" value="Genomic_DNA"/>
</dbReference>
<sequence>MAVDGRICTVVPVESVGEAARLALSLPTGCVELRLDFYRGDPREAYMELSTILNRPARVVATLRSRGHGGLDRRPRGERASLLSRLEDLAPKGWLVDFEVEDLAASGGCSGCIASSHPQRPPTPSEALEASAEAERRGASIYKLVYPGLEPWEQAASAWIVAEARGFATSFTLGPGTLASRLTALALGAPLVFGSHPQAPLEGVPPSPEILGMYLKMGLGGS</sequence>
<evidence type="ECO:0000313" key="1">
    <source>
        <dbReference type="EMBL" id="BAN89904.1"/>
    </source>
</evidence>
<dbReference type="RefSeq" id="WP_022541180.1">
    <property type="nucleotide sequence ID" value="NC_022521.1"/>
</dbReference>
<dbReference type="Proteomes" id="UP000016887">
    <property type="component" value="Chromosome"/>
</dbReference>
<dbReference type="KEGG" id="acj:ACAM_0435"/>
<protein>
    <submittedName>
        <fullName evidence="1">3-dehydroquinate dehydratase</fullName>
        <ecNumber evidence="1">4.2.1.10</ecNumber>
    </submittedName>
</protein>
<dbReference type="InterPro" id="IPR001381">
    <property type="entry name" value="DHquinase_I"/>
</dbReference>
<dbReference type="STRING" id="1198449.ACAM_0435"/>
<dbReference type="Gene3D" id="3.20.20.70">
    <property type="entry name" value="Aldolase class I"/>
    <property type="match status" value="1"/>
</dbReference>
<accession>U3TEZ6</accession>
<proteinExistence type="predicted"/>
<organism evidence="1 2">
    <name type="scientific">Aeropyrum camini SY1 = JCM 12091</name>
    <dbReference type="NCBI Taxonomy" id="1198449"/>
    <lineage>
        <taxon>Archaea</taxon>
        <taxon>Thermoproteota</taxon>
        <taxon>Thermoprotei</taxon>
        <taxon>Desulfurococcales</taxon>
        <taxon>Desulfurococcaceae</taxon>
        <taxon>Aeropyrum</taxon>
    </lineage>
</organism>
<dbReference type="GO" id="GO:0003855">
    <property type="term" value="F:3-dehydroquinate dehydratase activity"/>
    <property type="evidence" value="ECO:0007669"/>
    <property type="project" value="UniProtKB-EC"/>
</dbReference>
<dbReference type="AlphaFoldDB" id="U3TEZ6"/>
<evidence type="ECO:0000313" key="2">
    <source>
        <dbReference type="Proteomes" id="UP000016887"/>
    </source>
</evidence>
<name>U3TEZ6_9CREN</name>